<keyword evidence="2 5" id="KW-0808">Transferase</keyword>
<evidence type="ECO:0000259" key="6">
    <source>
        <dbReference type="PROSITE" id="PS50970"/>
    </source>
</evidence>
<dbReference type="KEGG" id="pgri:PgNI_11454"/>
<dbReference type="GeneID" id="41966326"/>
<evidence type="ECO:0000256" key="3">
    <source>
        <dbReference type="ARBA" id="ARBA00022723"/>
    </source>
</evidence>
<dbReference type="InterPro" id="IPR003726">
    <property type="entry name" value="HCY_dom"/>
</dbReference>
<gene>
    <name evidence="8" type="ORF">PgNI_11454</name>
</gene>
<evidence type="ECO:0000256" key="5">
    <source>
        <dbReference type="PROSITE-ProRule" id="PRU00333"/>
    </source>
</evidence>
<dbReference type="InterPro" id="IPR036589">
    <property type="entry name" value="HCY_dom_sf"/>
</dbReference>
<evidence type="ECO:0000256" key="4">
    <source>
        <dbReference type="ARBA" id="ARBA00022833"/>
    </source>
</evidence>
<dbReference type="Pfam" id="PF02574">
    <property type="entry name" value="S-methyl_trans"/>
    <property type="match status" value="1"/>
</dbReference>
<dbReference type="GO" id="GO:0033528">
    <property type="term" value="P:S-methylmethionine cycle"/>
    <property type="evidence" value="ECO:0007669"/>
    <property type="project" value="TreeGrafter"/>
</dbReference>
<keyword evidence="1 5" id="KW-0489">Methyltransferase</keyword>
<dbReference type="Proteomes" id="UP000515153">
    <property type="component" value="Chromosome VI"/>
</dbReference>
<dbReference type="GO" id="GO:0009086">
    <property type="term" value="P:methionine biosynthetic process"/>
    <property type="evidence" value="ECO:0007669"/>
    <property type="project" value="TreeGrafter"/>
</dbReference>
<feature type="binding site" evidence="5">
    <location>
        <position position="353"/>
    </location>
    <ligand>
        <name>Zn(2+)</name>
        <dbReference type="ChEBI" id="CHEBI:29105"/>
    </ligand>
</feature>
<evidence type="ECO:0000313" key="8">
    <source>
        <dbReference type="RefSeq" id="XP_030976683.1"/>
    </source>
</evidence>
<name>A0A6P8AP62_PYRGI</name>
<reference evidence="7 8" key="1">
    <citation type="journal article" date="2019" name="Mol. Biol. Evol.">
        <title>Blast fungal genomes show frequent chromosomal changes, gene gains and losses, and effector gene turnover.</title>
        <authorList>
            <person name="Gomez Luciano L.B."/>
            <person name="Jason Tsai I."/>
            <person name="Chuma I."/>
            <person name="Tosa Y."/>
            <person name="Chen Y.H."/>
            <person name="Li J.Y."/>
            <person name="Li M.Y."/>
            <person name="Jade Lu M.Y."/>
            <person name="Nakayashiki H."/>
            <person name="Li W.H."/>
        </authorList>
    </citation>
    <scope>NUCLEOTIDE SEQUENCE [LARGE SCALE GENOMIC DNA]</scope>
    <source>
        <strain evidence="7 8">NI907</strain>
    </source>
</reference>
<organism evidence="7 8">
    <name type="scientific">Pyricularia grisea</name>
    <name type="common">Crabgrass-specific blast fungus</name>
    <name type="synonym">Magnaporthe grisea</name>
    <dbReference type="NCBI Taxonomy" id="148305"/>
    <lineage>
        <taxon>Eukaryota</taxon>
        <taxon>Fungi</taxon>
        <taxon>Dikarya</taxon>
        <taxon>Ascomycota</taxon>
        <taxon>Pezizomycotina</taxon>
        <taxon>Sordariomycetes</taxon>
        <taxon>Sordariomycetidae</taxon>
        <taxon>Magnaporthales</taxon>
        <taxon>Pyriculariaceae</taxon>
        <taxon>Pyricularia</taxon>
    </lineage>
</organism>
<dbReference type="GO" id="GO:0008898">
    <property type="term" value="F:S-adenosylmethionine-homocysteine S-methyltransferase activity"/>
    <property type="evidence" value="ECO:0007669"/>
    <property type="project" value="TreeGrafter"/>
</dbReference>
<keyword evidence="3 5" id="KW-0479">Metal-binding</keyword>
<accession>A0A6P8AP62</accession>
<dbReference type="PROSITE" id="PS50970">
    <property type="entry name" value="HCY"/>
    <property type="match status" value="1"/>
</dbReference>
<dbReference type="GO" id="GO:0046872">
    <property type="term" value="F:metal ion binding"/>
    <property type="evidence" value="ECO:0007669"/>
    <property type="project" value="UniProtKB-KW"/>
</dbReference>
<feature type="binding site" evidence="5">
    <location>
        <position position="354"/>
    </location>
    <ligand>
        <name>Zn(2+)</name>
        <dbReference type="ChEBI" id="CHEBI:29105"/>
    </ligand>
</feature>
<dbReference type="InterPro" id="IPR051486">
    <property type="entry name" value="Hcy_S-methyltransferase"/>
</dbReference>
<sequence>MSDIKILDGGLGTTVEDRFGVVFTHDKPLWSSDLLVSDQETLQACQREFAAAGADVLLTATYQVSVEAFARTKTPEHPDGIAPSSAMLPYLRRAVDIAEKAAAAAADGTSASPKPAELALACGPYGAAMTPGQEYTGAYDAEHSTSDALSRWHSDRLALYAAAGGDVPGRCAYVAFETVPNLAEVWAVREAITRLRQDAFSTTSSRFPSQFWISCVFPHEDERLADGSSVEQVVEAMLAGRGVEEGSEKKALAMPWGIGINCTKIYKLEGLIKSFEHSISGLKAKGVITEVPALVLYPDGTNGEVYNTTTKKWEAPQGVQGAAPRTPWDVQLTQIVNNTKGRGVFTSFLVGGCCKANPQNIEDLRDRLKV</sequence>
<dbReference type="AlphaFoldDB" id="A0A6P8AP62"/>
<dbReference type="PANTHER" id="PTHR46015:SF1">
    <property type="entry name" value="HOMOCYSTEINE S-METHYLTRANSFERASE-LIKE ISOFORM 1"/>
    <property type="match status" value="1"/>
</dbReference>
<dbReference type="Gene3D" id="3.20.20.330">
    <property type="entry name" value="Homocysteine-binding-like domain"/>
    <property type="match status" value="1"/>
</dbReference>
<comment type="cofactor">
    <cofactor evidence="5">
        <name>Zn(2+)</name>
        <dbReference type="ChEBI" id="CHEBI:29105"/>
    </cofactor>
</comment>
<evidence type="ECO:0000256" key="1">
    <source>
        <dbReference type="ARBA" id="ARBA00022603"/>
    </source>
</evidence>
<dbReference type="RefSeq" id="XP_030976683.1">
    <property type="nucleotide sequence ID" value="XM_031131421.1"/>
</dbReference>
<dbReference type="SUPFAM" id="SSF82282">
    <property type="entry name" value="Homocysteine S-methyltransferase"/>
    <property type="match status" value="1"/>
</dbReference>
<feature type="binding site" evidence="5">
    <location>
        <position position="262"/>
    </location>
    <ligand>
        <name>Zn(2+)</name>
        <dbReference type="ChEBI" id="CHEBI:29105"/>
    </ligand>
</feature>
<dbReference type="GO" id="GO:0032259">
    <property type="term" value="P:methylation"/>
    <property type="evidence" value="ECO:0007669"/>
    <property type="project" value="UniProtKB-KW"/>
</dbReference>
<proteinExistence type="predicted"/>
<feature type="domain" description="Hcy-binding" evidence="6">
    <location>
        <begin position="1"/>
        <end position="368"/>
    </location>
</feature>
<dbReference type="PANTHER" id="PTHR46015">
    <property type="entry name" value="ZGC:172121"/>
    <property type="match status" value="1"/>
</dbReference>
<reference evidence="8" key="2">
    <citation type="submission" date="2019-10" db="EMBL/GenBank/DDBJ databases">
        <authorList>
            <consortium name="NCBI Genome Project"/>
        </authorList>
    </citation>
    <scope>NUCLEOTIDE SEQUENCE</scope>
    <source>
        <strain evidence="8">NI907</strain>
    </source>
</reference>
<keyword evidence="4 5" id="KW-0862">Zinc</keyword>
<reference evidence="8" key="3">
    <citation type="submission" date="2025-08" db="UniProtKB">
        <authorList>
            <consortium name="RefSeq"/>
        </authorList>
    </citation>
    <scope>IDENTIFICATION</scope>
    <source>
        <strain evidence="8">NI907</strain>
    </source>
</reference>
<keyword evidence="7" id="KW-1185">Reference proteome</keyword>
<evidence type="ECO:0000313" key="7">
    <source>
        <dbReference type="Proteomes" id="UP000515153"/>
    </source>
</evidence>
<protein>
    <recommendedName>
        <fullName evidence="6">Hcy-binding domain-containing protein</fullName>
    </recommendedName>
</protein>
<evidence type="ECO:0000256" key="2">
    <source>
        <dbReference type="ARBA" id="ARBA00022679"/>
    </source>
</evidence>